<keyword evidence="1" id="KW-1133">Transmembrane helix</keyword>
<protein>
    <submittedName>
        <fullName evidence="2">Uncharacterized protein</fullName>
    </submittedName>
</protein>
<dbReference type="AlphaFoldDB" id="A0AAE0X4V8"/>
<organism evidence="2 3">
    <name type="scientific">Podospora appendiculata</name>
    <dbReference type="NCBI Taxonomy" id="314037"/>
    <lineage>
        <taxon>Eukaryota</taxon>
        <taxon>Fungi</taxon>
        <taxon>Dikarya</taxon>
        <taxon>Ascomycota</taxon>
        <taxon>Pezizomycotina</taxon>
        <taxon>Sordariomycetes</taxon>
        <taxon>Sordariomycetidae</taxon>
        <taxon>Sordariales</taxon>
        <taxon>Podosporaceae</taxon>
        <taxon>Podospora</taxon>
    </lineage>
</organism>
<feature type="transmembrane region" description="Helical" evidence="1">
    <location>
        <begin position="20"/>
        <end position="39"/>
    </location>
</feature>
<name>A0AAE0X4V8_9PEZI</name>
<keyword evidence="1" id="KW-0812">Transmembrane</keyword>
<evidence type="ECO:0000313" key="3">
    <source>
        <dbReference type="Proteomes" id="UP001270362"/>
    </source>
</evidence>
<keyword evidence="1" id="KW-0472">Membrane</keyword>
<proteinExistence type="predicted"/>
<dbReference type="Proteomes" id="UP001270362">
    <property type="component" value="Unassembled WGS sequence"/>
</dbReference>
<gene>
    <name evidence="2" type="ORF">B0T22DRAFT_202414</name>
</gene>
<evidence type="ECO:0000313" key="2">
    <source>
        <dbReference type="EMBL" id="KAK3684900.1"/>
    </source>
</evidence>
<reference evidence="2" key="2">
    <citation type="submission" date="2023-06" db="EMBL/GenBank/DDBJ databases">
        <authorList>
            <consortium name="Lawrence Berkeley National Laboratory"/>
            <person name="Haridas S."/>
            <person name="Hensen N."/>
            <person name="Bonometti L."/>
            <person name="Westerberg I."/>
            <person name="Brannstrom I.O."/>
            <person name="Guillou S."/>
            <person name="Cros-Aarteil S."/>
            <person name="Calhoun S."/>
            <person name="Kuo A."/>
            <person name="Mondo S."/>
            <person name="Pangilinan J."/>
            <person name="Riley R."/>
            <person name="Labutti K."/>
            <person name="Andreopoulos B."/>
            <person name="Lipzen A."/>
            <person name="Chen C."/>
            <person name="Yanf M."/>
            <person name="Daum C."/>
            <person name="Ng V."/>
            <person name="Clum A."/>
            <person name="Steindorff A."/>
            <person name="Ohm R."/>
            <person name="Martin F."/>
            <person name="Silar P."/>
            <person name="Natvig D."/>
            <person name="Lalanne C."/>
            <person name="Gautier V."/>
            <person name="Ament-Velasquez S.L."/>
            <person name="Kruys A."/>
            <person name="Hutchinson M.I."/>
            <person name="Powell A.J."/>
            <person name="Barry K."/>
            <person name="Miller A.N."/>
            <person name="Grigoriev I.V."/>
            <person name="Debuchy R."/>
            <person name="Gladieux P."/>
            <person name="Thoren M.H."/>
            <person name="Johannesson H."/>
        </authorList>
    </citation>
    <scope>NUCLEOTIDE SEQUENCE</scope>
    <source>
        <strain evidence="2">CBS 314.62</strain>
    </source>
</reference>
<dbReference type="EMBL" id="JAULSO010000003">
    <property type="protein sequence ID" value="KAK3684900.1"/>
    <property type="molecule type" value="Genomic_DNA"/>
</dbReference>
<comment type="caution">
    <text evidence="2">The sequence shown here is derived from an EMBL/GenBank/DDBJ whole genome shotgun (WGS) entry which is preliminary data.</text>
</comment>
<accession>A0AAE0X4V8</accession>
<reference evidence="2" key="1">
    <citation type="journal article" date="2023" name="Mol. Phylogenet. Evol.">
        <title>Genome-scale phylogeny and comparative genomics of the fungal order Sordariales.</title>
        <authorList>
            <person name="Hensen N."/>
            <person name="Bonometti L."/>
            <person name="Westerberg I."/>
            <person name="Brannstrom I.O."/>
            <person name="Guillou S."/>
            <person name="Cros-Aarteil S."/>
            <person name="Calhoun S."/>
            <person name="Haridas S."/>
            <person name="Kuo A."/>
            <person name="Mondo S."/>
            <person name="Pangilinan J."/>
            <person name="Riley R."/>
            <person name="LaButti K."/>
            <person name="Andreopoulos B."/>
            <person name="Lipzen A."/>
            <person name="Chen C."/>
            <person name="Yan M."/>
            <person name="Daum C."/>
            <person name="Ng V."/>
            <person name="Clum A."/>
            <person name="Steindorff A."/>
            <person name="Ohm R.A."/>
            <person name="Martin F."/>
            <person name="Silar P."/>
            <person name="Natvig D.O."/>
            <person name="Lalanne C."/>
            <person name="Gautier V."/>
            <person name="Ament-Velasquez S.L."/>
            <person name="Kruys A."/>
            <person name="Hutchinson M.I."/>
            <person name="Powell A.J."/>
            <person name="Barry K."/>
            <person name="Miller A.N."/>
            <person name="Grigoriev I.V."/>
            <person name="Debuchy R."/>
            <person name="Gladieux P."/>
            <person name="Hiltunen Thoren M."/>
            <person name="Johannesson H."/>
        </authorList>
    </citation>
    <scope>NUCLEOTIDE SEQUENCE</scope>
    <source>
        <strain evidence="2">CBS 314.62</strain>
    </source>
</reference>
<keyword evidence="3" id="KW-1185">Reference proteome</keyword>
<evidence type="ECO:0000256" key="1">
    <source>
        <dbReference type="SAM" id="Phobius"/>
    </source>
</evidence>
<sequence>MRAMDEMKRGREGVSGSSALAFASFLYFITVCWSLYPGMNEMMLLSHRRSEEGREEGRGEGISSFHRLSSQLFCCSVFGGGGVSRCMRVL</sequence>